<feature type="coiled-coil region" evidence="2">
    <location>
        <begin position="366"/>
        <end position="417"/>
    </location>
</feature>
<dbReference type="Proteomes" id="UP000038045">
    <property type="component" value="Unplaced"/>
</dbReference>
<dbReference type="PANTHER" id="PTHR22761">
    <property type="entry name" value="CHARGED MULTIVESICULAR BODY PROTEIN"/>
    <property type="match status" value="1"/>
</dbReference>
<dbReference type="WBParaSite" id="PTRK_0000023700.1">
    <property type="protein sequence ID" value="PTRK_0000023700.1"/>
    <property type="gene ID" value="PTRK_0000023700"/>
</dbReference>
<evidence type="ECO:0000256" key="1">
    <source>
        <dbReference type="ARBA" id="ARBA00006190"/>
    </source>
</evidence>
<dbReference type="GO" id="GO:0005771">
    <property type="term" value="C:multivesicular body"/>
    <property type="evidence" value="ECO:0007669"/>
    <property type="project" value="TreeGrafter"/>
</dbReference>
<dbReference type="GO" id="GO:0032511">
    <property type="term" value="P:late endosome to vacuole transport via multivesicular body sorting pathway"/>
    <property type="evidence" value="ECO:0007669"/>
    <property type="project" value="TreeGrafter"/>
</dbReference>
<proteinExistence type="inferred from homology"/>
<evidence type="ECO:0000256" key="2">
    <source>
        <dbReference type="SAM" id="Coils"/>
    </source>
</evidence>
<sequence length="469" mass="53641">MEEINVKSCNKVSIKCKPYHPEQWEDNNIMSKMMSNLPNKNLNPSTHTSILKFWHEAIENYSVTLGNPFISLSDLKHAFRRNNVIPASLKDVVNDLISKQLFIDPNVLSTQANKVINGGGIASNLTWVASSVSSGISGMFNWFVNGNNSLGELDHTKYLHLPSLRKLSRQLLTKLKERQNIDIIHGPPELMSKEDFLTYSSNATSFSEETLVAILDLWITEKFVAIGYSTNPRMEVLKFNEHFKATSPEHFPKFEEIDASIYNLMTAIKTRENQINHIIKMNDQLKDQARECIRNKDKGGAFRRMKKYKSTEKIIEKMEMSKTKLEDILYNITLTKDNASIVELMKHGNEVMKNVNRENGITLERVDEIIEDIEEGIRDKDELESAISRLNATGVDDEELEEEFNELIRKENGFEDDSRIKTPGSVSKRVNPGKSNIPIKSRKIVFPDVPKEDPSVRSNRLVKMNTYGF</sequence>
<dbReference type="Pfam" id="PF25880">
    <property type="entry name" value="WHD_CHMP7_1st"/>
    <property type="match status" value="1"/>
</dbReference>
<evidence type="ECO:0000313" key="3">
    <source>
        <dbReference type="Proteomes" id="UP000038045"/>
    </source>
</evidence>
<reference evidence="4" key="1">
    <citation type="submission" date="2017-02" db="UniProtKB">
        <authorList>
            <consortium name="WormBaseParasite"/>
        </authorList>
    </citation>
    <scope>IDENTIFICATION</scope>
</reference>
<dbReference type="InterPro" id="IPR005024">
    <property type="entry name" value="Snf7_fam"/>
</dbReference>
<dbReference type="GO" id="GO:0000815">
    <property type="term" value="C:ESCRT III complex"/>
    <property type="evidence" value="ECO:0007669"/>
    <property type="project" value="TreeGrafter"/>
</dbReference>
<comment type="similarity">
    <text evidence="1">Belongs to the SNF7 family.</text>
</comment>
<name>A0A0N4Z0K7_PARTI</name>
<dbReference type="Gene3D" id="6.10.140.1230">
    <property type="match status" value="1"/>
</dbReference>
<dbReference type="PANTHER" id="PTHR22761:SF96">
    <property type="entry name" value="BCDNA.GH08385"/>
    <property type="match status" value="1"/>
</dbReference>
<keyword evidence="2" id="KW-0175">Coiled coil</keyword>
<dbReference type="GO" id="GO:0006900">
    <property type="term" value="P:vesicle budding from membrane"/>
    <property type="evidence" value="ECO:0007669"/>
    <property type="project" value="TreeGrafter"/>
</dbReference>
<protein>
    <submittedName>
        <fullName evidence="4">Charged multivesicular body protein 7</fullName>
    </submittedName>
</protein>
<dbReference type="Pfam" id="PF03357">
    <property type="entry name" value="Snf7"/>
    <property type="match status" value="1"/>
</dbReference>
<keyword evidence="3" id="KW-1185">Reference proteome</keyword>
<dbReference type="GO" id="GO:0009898">
    <property type="term" value="C:cytoplasmic side of plasma membrane"/>
    <property type="evidence" value="ECO:0007669"/>
    <property type="project" value="TreeGrafter"/>
</dbReference>
<dbReference type="STRING" id="131310.A0A0N4Z0K7"/>
<dbReference type="AlphaFoldDB" id="A0A0N4Z0K7"/>
<organism evidence="3 4">
    <name type="scientific">Parastrongyloides trichosuri</name>
    <name type="common">Possum-specific nematode worm</name>
    <dbReference type="NCBI Taxonomy" id="131310"/>
    <lineage>
        <taxon>Eukaryota</taxon>
        <taxon>Metazoa</taxon>
        <taxon>Ecdysozoa</taxon>
        <taxon>Nematoda</taxon>
        <taxon>Chromadorea</taxon>
        <taxon>Rhabditida</taxon>
        <taxon>Tylenchina</taxon>
        <taxon>Panagrolaimomorpha</taxon>
        <taxon>Strongyloidoidea</taxon>
        <taxon>Strongyloididae</taxon>
        <taxon>Parastrongyloides</taxon>
    </lineage>
</organism>
<evidence type="ECO:0000313" key="4">
    <source>
        <dbReference type="WBParaSite" id="PTRK_0000023700.1"/>
    </source>
</evidence>
<accession>A0A0N4Z0K7</accession>